<protein>
    <recommendedName>
        <fullName evidence="10">tRNA dimethylallyltransferase</fullName>
        <ecNumber evidence="10">2.5.1.75</ecNumber>
    </recommendedName>
    <alternativeName>
        <fullName evidence="10">Dimethylallyl diphosphate:tRNA dimethylallyltransferase</fullName>
        <shortName evidence="10">DMAPP:tRNA dimethylallyltransferase</shortName>
        <shortName evidence="10">DMATase</shortName>
    </alternativeName>
    <alternativeName>
        <fullName evidence="10">Isopentenyl-diphosphate:tRNA isopentenyltransferase</fullName>
        <shortName evidence="10">IPP transferase</shortName>
        <shortName evidence="10">IPPT</shortName>
        <shortName evidence="10">IPTase</shortName>
    </alternativeName>
</protein>
<comment type="function">
    <text evidence="2 10 12">Catalyzes the transfer of a dimethylallyl group onto the adenine at position 37 in tRNAs that read codons beginning with uridine, leading to the formation of N6-(dimethylallyl)adenosine (i(6)A).</text>
</comment>
<dbReference type="EMBL" id="QXDC01000005">
    <property type="protein sequence ID" value="RIA36669.1"/>
    <property type="molecule type" value="Genomic_DNA"/>
</dbReference>
<dbReference type="AlphaFoldDB" id="A0A397NM44"/>
<dbReference type="InterPro" id="IPR039657">
    <property type="entry name" value="Dimethylallyltransferase"/>
</dbReference>
<keyword evidence="5 10" id="KW-0819">tRNA processing</keyword>
<evidence type="ECO:0000256" key="4">
    <source>
        <dbReference type="ARBA" id="ARBA00022679"/>
    </source>
</evidence>
<dbReference type="RefSeq" id="WP_119037385.1">
    <property type="nucleotide sequence ID" value="NZ_QXDC01000005.1"/>
</dbReference>
<organism evidence="14 15">
    <name type="scientific">Hephaestia caeni</name>
    <dbReference type="NCBI Taxonomy" id="645617"/>
    <lineage>
        <taxon>Bacteria</taxon>
        <taxon>Pseudomonadati</taxon>
        <taxon>Pseudomonadota</taxon>
        <taxon>Alphaproteobacteria</taxon>
        <taxon>Sphingomonadales</taxon>
        <taxon>Sphingomonadaceae</taxon>
        <taxon>Hephaestia</taxon>
    </lineage>
</organism>
<evidence type="ECO:0000256" key="8">
    <source>
        <dbReference type="ARBA" id="ARBA00022842"/>
    </source>
</evidence>
<evidence type="ECO:0000256" key="7">
    <source>
        <dbReference type="ARBA" id="ARBA00022840"/>
    </source>
</evidence>
<comment type="caution">
    <text evidence="14">The sequence shown here is derived from an EMBL/GenBank/DDBJ whole genome shotgun (WGS) entry which is preliminary data.</text>
</comment>
<dbReference type="InterPro" id="IPR027417">
    <property type="entry name" value="P-loop_NTPase"/>
</dbReference>
<feature type="region of interest" description="Interaction with substrate tRNA" evidence="10">
    <location>
        <begin position="39"/>
        <end position="42"/>
    </location>
</feature>
<feature type="site" description="Interaction with substrate tRNA" evidence="10">
    <location>
        <position position="105"/>
    </location>
</feature>
<comment type="similarity">
    <text evidence="3 10 13">Belongs to the IPP transferase family.</text>
</comment>
<dbReference type="HAMAP" id="MF_00185">
    <property type="entry name" value="IPP_trans"/>
    <property type="match status" value="1"/>
</dbReference>
<evidence type="ECO:0000256" key="5">
    <source>
        <dbReference type="ARBA" id="ARBA00022694"/>
    </source>
</evidence>
<evidence type="ECO:0000256" key="6">
    <source>
        <dbReference type="ARBA" id="ARBA00022741"/>
    </source>
</evidence>
<dbReference type="Gene3D" id="1.10.20.140">
    <property type="match status" value="1"/>
</dbReference>
<evidence type="ECO:0000313" key="15">
    <source>
        <dbReference type="Proteomes" id="UP000266568"/>
    </source>
</evidence>
<dbReference type="NCBIfam" id="TIGR00174">
    <property type="entry name" value="miaA"/>
    <property type="match status" value="1"/>
</dbReference>
<reference evidence="14 15" key="1">
    <citation type="submission" date="2018-08" db="EMBL/GenBank/DDBJ databases">
        <title>Genomic Encyclopedia of Type Strains, Phase IV (KMG-IV): sequencing the most valuable type-strain genomes for metagenomic binning, comparative biology and taxonomic classification.</title>
        <authorList>
            <person name="Goeker M."/>
        </authorList>
    </citation>
    <scope>NUCLEOTIDE SEQUENCE [LARGE SCALE GENOMIC DNA]</scope>
    <source>
        <strain evidence="14 15">DSM 25527</strain>
    </source>
</reference>
<accession>A0A397NM44</accession>
<dbReference type="GO" id="GO:0006400">
    <property type="term" value="P:tRNA modification"/>
    <property type="evidence" value="ECO:0007669"/>
    <property type="project" value="TreeGrafter"/>
</dbReference>
<evidence type="ECO:0000256" key="13">
    <source>
        <dbReference type="RuleBase" id="RU003785"/>
    </source>
</evidence>
<dbReference type="PANTHER" id="PTHR11088:SF60">
    <property type="entry name" value="TRNA DIMETHYLALLYLTRANSFERASE"/>
    <property type="match status" value="1"/>
</dbReference>
<dbReference type="Pfam" id="PF01715">
    <property type="entry name" value="IPPT"/>
    <property type="match status" value="1"/>
</dbReference>
<sequence>MTASCPQFVALIAGPTASGKSALAIALAERHRGTVINADSAQVYADLRVLSARPTRDEEARVPHRLFGYIDGADACSAARWAADATAAIADAHDSGRLPILVGGTGLYLRTLLDGIAPVPEIDPRIRAEVRAMPVAAAHAALEQIDPAAAARLAPADTTRVARALEVVRSTGKPLAEWQATRRGGIGDRIALRPLVLLPDRDWLFARCDARFEAMLDQGAVEEVRRLLARPDLPAAAPIRRAIGVPEIAAWLAGERDRSAAIADGKAATRRYAKRQFTWFRNQPPPAWPRTDATEINYLLGKFEI</sequence>
<dbReference type="InterPro" id="IPR018022">
    <property type="entry name" value="IPT"/>
</dbReference>
<keyword evidence="8 10" id="KW-0460">Magnesium</keyword>
<comment type="cofactor">
    <cofactor evidence="1 10">
        <name>Mg(2+)</name>
        <dbReference type="ChEBI" id="CHEBI:18420"/>
    </cofactor>
</comment>
<evidence type="ECO:0000256" key="12">
    <source>
        <dbReference type="RuleBase" id="RU003784"/>
    </source>
</evidence>
<evidence type="ECO:0000256" key="10">
    <source>
        <dbReference type="HAMAP-Rule" id="MF_00185"/>
    </source>
</evidence>
<feature type="site" description="Interaction with substrate tRNA" evidence="10">
    <location>
        <position position="127"/>
    </location>
</feature>
<feature type="binding site" evidence="10">
    <location>
        <begin position="16"/>
        <end position="21"/>
    </location>
    <ligand>
        <name>substrate</name>
    </ligand>
</feature>
<feature type="binding site" evidence="10">
    <location>
        <begin position="14"/>
        <end position="21"/>
    </location>
    <ligand>
        <name>ATP</name>
        <dbReference type="ChEBI" id="CHEBI:30616"/>
    </ligand>
</feature>
<evidence type="ECO:0000256" key="1">
    <source>
        <dbReference type="ARBA" id="ARBA00001946"/>
    </source>
</evidence>
<keyword evidence="15" id="KW-1185">Reference proteome</keyword>
<keyword evidence="4 10" id="KW-0808">Transferase</keyword>
<name>A0A397NM44_9SPHN</name>
<proteinExistence type="inferred from homology"/>
<dbReference type="OrthoDB" id="9776390at2"/>
<dbReference type="GO" id="GO:0005524">
    <property type="term" value="F:ATP binding"/>
    <property type="evidence" value="ECO:0007669"/>
    <property type="project" value="UniProtKB-UniRule"/>
</dbReference>
<evidence type="ECO:0000256" key="2">
    <source>
        <dbReference type="ARBA" id="ARBA00003213"/>
    </source>
</evidence>
<evidence type="ECO:0000256" key="9">
    <source>
        <dbReference type="ARBA" id="ARBA00049563"/>
    </source>
</evidence>
<dbReference type="EC" id="2.5.1.75" evidence="10"/>
<keyword evidence="6 10" id="KW-0547">Nucleotide-binding</keyword>
<dbReference type="SUPFAM" id="SSF52540">
    <property type="entry name" value="P-loop containing nucleoside triphosphate hydrolases"/>
    <property type="match status" value="1"/>
</dbReference>
<keyword evidence="7 10" id="KW-0067">ATP-binding</keyword>
<dbReference type="PANTHER" id="PTHR11088">
    <property type="entry name" value="TRNA DIMETHYLALLYLTRANSFERASE"/>
    <property type="match status" value="1"/>
</dbReference>
<evidence type="ECO:0000313" key="14">
    <source>
        <dbReference type="EMBL" id="RIA36669.1"/>
    </source>
</evidence>
<gene>
    <name evidence="10" type="primary">miaA</name>
    <name evidence="14" type="ORF">DFR49_3953</name>
</gene>
<evidence type="ECO:0000256" key="3">
    <source>
        <dbReference type="ARBA" id="ARBA00005842"/>
    </source>
</evidence>
<comment type="subunit">
    <text evidence="10">Monomer.</text>
</comment>
<evidence type="ECO:0000256" key="11">
    <source>
        <dbReference type="RuleBase" id="RU003783"/>
    </source>
</evidence>
<dbReference type="Gene3D" id="3.40.50.300">
    <property type="entry name" value="P-loop containing nucleotide triphosphate hydrolases"/>
    <property type="match status" value="1"/>
</dbReference>
<dbReference type="GO" id="GO:0052381">
    <property type="term" value="F:tRNA dimethylallyltransferase activity"/>
    <property type="evidence" value="ECO:0007669"/>
    <property type="project" value="UniProtKB-UniRule"/>
</dbReference>
<dbReference type="Proteomes" id="UP000266568">
    <property type="component" value="Unassembled WGS sequence"/>
</dbReference>
<comment type="catalytic activity">
    <reaction evidence="9 10 11">
        <text>adenosine(37) in tRNA + dimethylallyl diphosphate = N(6)-dimethylallyladenosine(37) in tRNA + diphosphate</text>
        <dbReference type="Rhea" id="RHEA:26482"/>
        <dbReference type="Rhea" id="RHEA-COMP:10162"/>
        <dbReference type="Rhea" id="RHEA-COMP:10375"/>
        <dbReference type="ChEBI" id="CHEBI:33019"/>
        <dbReference type="ChEBI" id="CHEBI:57623"/>
        <dbReference type="ChEBI" id="CHEBI:74411"/>
        <dbReference type="ChEBI" id="CHEBI:74415"/>
        <dbReference type="EC" id="2.5.1.75"/>
    </reaction>
</comment>
<comment type="caution">
    <text evidence="10">Lacks conserved residue(s) required for the propagation of feature annotation.</text>
</comment>